<dbReference type="Proteomes" id="UP000886667">
    <property type="component" value="Unassembled WGS sequence"/>
</dbReference>
<dbReference type="Pfam" id="PF00042">
    <property type="entry name" value="Globin"/>
    <property type="match status" value="1"/>
</dbReference>
<proteinExistence type="inferred from homology"/>
<gene>
    <name evidence="3" type="ORF">JAZ07_15090</name>
</gene>
<dbReference type="AlphaFoldDB" id="A0A9E4KH68"/>
<comment type="caution">
    <text evidence="3">The sequence shown here is derived from an EMBL/GenBank/DDBJ whole genome shotgun (WGS) entry which is preliminary data.</text>
</comment>
<keyword evidence="1" id="KW-0479">Metal-binding</keyword>
<keyword evidence="1" id="KW-0349">Heme</keyword>
<name>A0A9E4KH68_9GAMM</name>
<feature type="domain" description="Globin" evidence="2">
    <location>
        <begin position="37"/>
        <end position="129"/>
    </location>
</feature>
<evidence type="ECO:0000313" key="3">
    <source>
        <dbReference type="EMBL" id="MCG7947667.1"/>
    </source>
</evidence>
<dbReference type="GO" id="GO:0020037">
    <property type="term" value="F:heme binding"/>
    <property type="evidence" value="ECO:0007669"/>
    <property type="project" value="InterPro"/>
</dbReference>
<dbReference type="SUPFAM" id="SSF46458">
    <property type="entry name" value="Globin-like"/>
    <property type="match status" value="1"/>
</dbReference>
<evidence type="ECO:0000259" key="2">
    <source>
        <dbReference type="Pfam" id="PF00042"/>
    </source>
</evidence>
<keyword evidence="1" id="KW-0408">Iron</keyword>
<keyword evidence="1" id="KW-0813">Transport</keyword>
<dbReference type="Gene3D" id="1.10.490.10">
    <property type="entry name" value="Globins"/>
    <property type="match status" value="1"/>
</dbReference>
<dbReference type="InterPro" id="IPR009050">
    <property type="entry name" value="Globin-like_sf"/>
</dbReference>
<dbReference type="GO" id="GO:0019825">
    <property type="term" value="F:oxygen binding"/>
    <property type="evidence" value="ECO:0007669"/>
    <property type="project" value="InterPro"/>
</dbReference>
<dbReference type="InterPro" id="IPR012292">
    <property type="entry name" value="Globin/Proto"/>
</dbReference>
<evidence type="ECO:0000256" key="1">
    <source>
        <dbReference type="RuleBase" id="RU000356"/>
    </source>
</evidence>
<sequence length="144" mass="16982">MSKISKTNLKRFQQSLRRISLKQGFYDTFYDHFMDQSEEIARIFHARDMDQLKGKLKETLQMIEDALVGKPGVVLYLEMLGRIHTRLKVDQRHFEMWKEALLATIERYDDEYDAEVKIAWQEAIEMVVSLMYPESAIVDMAASQ</sequence>
<organism evidence="3 4">
    <name type="scientific">Candidatus Thiodiazotropha taylori</name>
    <dbReference type="NCBI Taxonomy" id="2792791"/>
    <lineage>
        <taxon>Bacteria</taxon>
        <taxon>Pseudomonadati</taxon>
        <taxon>Pseudomonadota</taxon>
        <taxon>Gammaproteobacteria</taxon>
        <taxon>Chromatiales</taxon>
        <taxon>Sedimenticolaceae</taxon>
        <taxon>Candidatus Thiodiazotropha</taxon>
    </lineage>
</organism>
<dbReference type="GO" id="GO:0005344">
    <property type="term" value="F:oxygen carrier activity"/>
    <property type="evidence" value="ECO:0007669"/>
    <property type="project" value="UniProtKB-KW"/>
</dbReference>
<evidence type="ECO:0000313" key="4">
    <source>
        <dbReference type="Proteomes" id="UP000886667"/>
    </source>
</evidence>
<accession>A0A9E4KH68</accession>
<reference evidence="3" key="1">
    <citation type="journal article" date="2021" name="Proc. Natl. Acad. Sci. U.S.A.">
        <title>Global biogeography of chemosynthetic symbionts reveals both localized and globally distributed symbiont groups. .</title>
        <authorList>
            <person name="Osvatic J.T."/>
            <person name="Wilkins L.G.E."/>
            <person name="Leibrecht L."/>
            <person name="Leray M."/>
            <person name="Zauner S."/>
            <person name="Polzin J."/>
            <person name="Camacho Y."/>
            <person name="Gros O."/>
            <person name="van Gils J.A."/>
            <person name="Eisen J.A."/>
            <person name="Petersen J.M."/>
            <person name="Yuen B."/>
        </authorList>
    </citation>
    <scope>NUCLEOTIDE SEQUENCE</scope>
    <source>
        <strain evidence="3">MAGclacostrist064TRANS</strain>
    </source>
</reference>
<dbReference type="InterPro" id="IPR000971">
    <property type="entry name" value="Globin"/>
</dbReference>
<dbReference type="EMBL" id="JAEPCM010000540">
    <property type="protein sequence ID" value="MCG7947667.1"/>
    <property type="molecule type" value="Genomic_DNA"/>
</dbReference>
<comment type="similarity">
    <text evidence="1">Belongs to the globin family.</text>
</comment>
<protein>
    <submittedName>
        <fullName evidence="3">Globin</fullName>
    </submittedName>
</protein>
<keyword evidence="1" id="KW-0561">Oxygen transport</keyword>